<keyword evidence="6" id="KW-0445">Lipid transport</keyword>
<evidence type="ECO:0000259" key="9">
    <source>
        <dbReference type="PROSITE" id="PS51847"/>
    </source>
</evidence>
<dbReference type="AlphaFoldDB" id="A0ABC8T4Q6"/>
<dbReference type="Proteomes" id="UP001642360">
    <property type="component" value="Unassembled WGS sequence"/>
</dbReference>
<dbReference type="GO" id="GO:0008289">
    <property type="term" value="F:lipid binding"/>
    <property type="evidence" value="ECO:0007669"/>
    <property type="project" value="UniProtKB-KW"/>
</dbReference>
<name>A0ABC8T4Q6_9AQUA</name>
<keyword evidence="7" id="KW-0446">Lipid-binding</keyword>
<evidence type="ECO:0000256" key="2">
    <source>
        <dbReference type="ARBA" id="ARBA00022448"/>
    </source>
</evidence>
<accession>A0ABC8T4Q6</accession>
<dbReference type="GO" id="GO:0006869">
    <property type="term" value="P:lipid transport"/>
    <property type="evidence" value="ECO:0007669"/>
    <property type="project" value="UniProtKB-KW"/>
</dbReference>
<evidence type="ECO:0000256" key="1">
    <source>
        <dbReference type="ARBA" id="ARBA00004586"/>
    </source>
</evidence>
<evidence type="ECO:0000256" key="8">
    <source>
        <dbReference type="ARBA" id="ARBA00023136"/>
    </source>
</evidence>
<keyword evidence="5" id="KW-1133">Transmembrane helix</keyword>
<keyword evidence="4" id="KW-0256">Endoplasmic reticulum</keyword>
<evidence type="ECO:0000256" key="7">
    <source>
        <dbReference type="ARBA" id="ARBA00023121"/>
    </source>
</evidence>
<evidence type="ECO:0000256" key="3">
    <source>
        <dbReference type="ARBA" id="ARBA00022692"/>
    </source>
</evidence>
<reference evidence="10 11" key="1">
    <citation type="submission" date="2024-02" db="EMBL/GenBank/DDBJ databases">
        <authorList>
            <person name="Vignale AGUSTIN F."/>
            <person name="Sosa J E."/>
            <person name="Modenutti C."/>
        </authorList>
    </citation>
    <scope>NUCLEOTIDE SEQUENCE [LARGE SCALE GENOMIC DNA]</scope>
</reference>
<feature type="domain" description="SMP-LTD" evidence="9">
    <location>
        <begin position="1"/>
        <end position="134"/>
    </location>
</feature>
<keyword evidence="3" id="KW-0812">Transmembrane</keyword>
<evidence type="ECO:0000256" key="6">
    <source>
        <dbReference type="ARBA" id="ARBA00023055"/>
    </source>
</evidence>
<keyword evidence="11" id="KW-1185">Reference proteome</keyword>
<dbReference type="GO" id="GO:0005789">
    <property type="term" value="C:endoplasmic reticulum membrane"/>
    <property type="evidence" value="ECO:0007669"/>
    <property type="project" value="UniProtKB-SubCell"/>
</dbReference>
<evidence type="ECO:0000313" key="10">
    <source>
        <dbReference type="EMBL" id="CAK9164359.1"/>
    </source>
</evidence>
<dbReference type="PANTHER" id="PTHR13466">
    <property type="entry name" value="TEX2 PROTEIN-RELATED"/>
    <property type="match status" value="1"/>
</dbReference>
<dbReference type="PANTHER" id="PTHR13466:SF0">
    <property type="entry name" value="SMP-LTD DOMAIN-CONTAINING PROTEIN"/>
    <property type="match status" value="1"/>
</dbReference>
<proteinExistence type="predicted"/>
<evidence type="ECO:0000313" key="11">
    <source>
        <dbReference type="Proteomes" id="UP001642360"/>
    </source>
</evidence>
<gene>
    <name evidence="10" type="ORF">ILEXP_LOCUS33467</name>
</gene>
<organism evidence="10 11">
    <name type="scientific">Ilex paraguariensis</name>
    <name type="common">yerba mate</name>
    <dbReference type="NCBI Taxonomy" id="185542"/>
    <lineage>
        <taxon>Eukaryota</taxon>
        <taxon>Viridiplantae</taxon>
        <taxon>Streptophyta</taxon>
        <taxon>Embryophyta</taxon>
        <taxon>Tracheophyta</taxon>
        <taxon>Spermatophyta</taxon>
        <taxon>Magnoliopsida</taxon>
        <taxon>eudicotyledons</taxon>
        <taxon>Gunneridae</taxon>
        <taxon>Pentapetalae</taxon>
        <taxon>asterids</taxon>
        <taxon>campanulids</taxon>
        <taxon>Aquifoliales</taxon>
        <taxon>Aquifoliaceae</taxon>
        <taxon>Ilex</taxon>
    </lineage>
</organism>
<comment type="caution">
    <text evidence="10">The sequence shown here is derived from an EMBL/GenBank/DDBJ whole genome shotgun (WGS) entry which is preliminary data.</text>
</comment>
<comment type="subcellular location">
    <subcellularLocation>
        <location evidence="1">Endoplasmic reticulum membrane</location>
    </subcellularLocation>
</comment>
<dbReference type="PROSITE" id="PS51847">
    <property type="entry name" value="SMP"/>
    <property type="match status" value="1"/>
</dbReference>
<dbReference type="InterPro" id="IPR031468">
    <property type="entry name" value="SMP_LBD"/>
</dbReference>
<evidence type="ECO:0000256" key="5">
    <source>
        <dbReference type="ARBA" id="ARBA00022989"/>
    </source>
</evidence>
<dbReference type="EMBL" id="CAUOFW020004181">
    <property type="protein sequence ID" value="CAK9164359.1"/>
    <property type="molecule type" value="Genomic_DNA"/>
</dbReference>
<keyword evidence="2" id="KW-0813">Transport</keyword>
<sequence>MRSPTFIGEVTCTGIDPGNLPPYISGMRVLPSDMNEVWMLEIDIEYSGGAVLDIESRLEVRDLDFQEGLVDANLDPSSMEEVKADLLEGFESFGEQLKLSERTVVEVEQKEEADSNHDCNSSCPDLFYEEISGP</sequence>
<protein>
    <recommendedName>
        <fullName evidence="9">SMP-LTD domain-containing protein</fullName>
    </recommendedName>
</protein>
<keyword evidence="8" id="KW-0472">Membrane</keyword>
<evidence type="ECO:0000256" key="4">
    <source>
        <dbReference type="ARBA" id="ARBA00022824"/>
    </source>
</evidence>